<gene>
    <name evidence="1" type="ORF">CC84DRAFT_1244228</name>
</gene>
<dbReference type="RefSeq" id="XP_018036085.1">
    <property type="nucleotide sequence ID" value="XM_018184145.1"/>
</dbReference>
<name>A0A177CG47_9PLEO</name>
<dbReference type="AlphaFoldDB" id="A0A177CG47"/>
<dbReference type="GeneID" id="28767631"/>
<proteinExistence type="predicted"/>
<sequence>MKSKMWYTFITPLMPGTGLAAWGRGMHVRALPASIVVAASSGTTEVLNEYKTINKDAREILMELFRLLGCSTHLAPLHLHYI</sequence>
<dbReference type="OrthoDB" id="3640947at2759"/>
<protein>
    <submittedName>
        <fullName evidence="1">Uncharacterized protein</fullName>
    </submittedName>
</protein>
<dbReference type="Proteomes" id="UP000077069">
    <property type="component" value="Unassembled WGS sequence"/>
</dbReference>
<dbReference type="EMBL" id="KV441552">
    <property type="protein sequence ID" value="OAG05720.1"/>
    <property type="molecule type" value="Genomic_DNA"/>
</dbReference>
<evidence type="ECO:0000313" key="1">
    <source>
        <dbReference type="EMBL" id="OAG05720.1"/>
    </source>
</evidence>
<organism evidence="1 2">
    <name type="scientific">Paraphaeosphaeria sporulosa</name>
    <dbReference type="NCBI Taxonomy" id="1460663"/>
    <lineage>
        <taxon>Eukaryota</taxon>
        <taxon>Fungi</taxon>
        <taxon>Dikarya</taxon>
        <taxon>Ascomycota</taxon>
        <taxon>Pezizomycotina</taxon>
        <taxon>Dothideomycetes</taxon>
        <taxon>Pleosporomycetidae</taxon>
        <taxon>Pleosporales</taxon>
        <taxon>Massarineae</taxon>
        <taxon>Didymosphaeriaceae</taxon>
        <taxon>Paraphaeosphaeria</taxon>
    </lineage>
</organism>
<keyword evidence="2" id="KW-1185">Reference proteome</keyword>
<evidence type="ECO:0000313" key="2">
    <source>
        <dbReference type="Proteomes" id="UP000077069"/>
    </source>
</evidence>
<dbReference type="InParanoid" id="A0A177CG47"/>
<reference evidence="1 2" key="1">
    <citation type="submission" date="2016-05" db="EMBL/GenBank/DDBJ databases">
        <title>Comparative analysis of secretome profiles of manganese(II)-oxidizing ascomycete fungi.</title>
        <authorList>
            <consortium name="DOE Joint Genome Institute"/>
            <person name="Zeiner C.A."/>
            <person name="Purvine S.O."/>
            <person name="Zink E.M."/>
            <person name="Wu S."/>
            <person name="Pasa-Tolic L."/>
            <person name="Chaput D.L."/>
            <person name="Haridas S."/>
            <person name="Grigoriev I.V."/>
            <person name="Santelli C.M."/>
            <person name="Hansel C.M."/>
        </authorList>
    </citation>
    <scope>NUCLEOTIDE SEQUENCE [LARGE SCALE GENOMIC DNA]</scope>
    <source>
        <strain evidence="1 2">AP3s5-JAC2a</strain>
    </source>
</reference>
<accession>A0A177CG47</accession>